<dbReference type="Pfam" id="PF18962">
    <property type="entry name" value="Por_Secre_tail"/>
    <property type="match status" value="1"/>
</dbReference>
<dbReference type="STRING" id="1168035.SAMN05444280_10324"/>
<proteinExistence type="predicted"/>
<sequence length="1297" mass="144440">MKLKLLLLLMLIGGMLNAQDTIRTFIITETRVDRNDQSYVELTNVGEDDLDISQFEFGRVGAWTVPYETTAENFLRLPEVTLAPGQTYVMAAVKEFVEEMHPIKPDLFQRRITKPEWWDLADMVIHMPEDNVRYATAGISDSISPNWGIMETWGSRETWYIEQHFENGDSAIVDQVGGLFAEDNDTQEDSPSIDVAGVTNAWGTHILVRKASIKEGTTDFDAARGIDIDDSEWIPIPVFINDHEPYRAVFWTTGFHGDVTLDENTLQSDVLEVDWANKTITAPWGVRNNDDFMFQFEKVNGLAWKYDLSEARADSAYNSARTGDKLTIYACGNTLQTETFDIIVEEPMADANILLPKYAPDWDPEGSFYSNNINSGNDEYYSVTVDAPEMDTITNGLFGIGYATRTDSLLTYLEKAPEADWEFVWVDGVERPDVKNGDILRVTADNGDVKDYFIKVNKYIPSHNADLSSITWPDIPEDLKGLYGWVEDTIPGFNSGVTNYNLELQYGIEQIPTLIGKISDLNSTMEVNRAISLDGSDEQKTIDFVVTAEDDTTQKTYSVKMEKPKDLENIQPFEAEPFISELVMRDQWANGFVEICNPGNQTLDLSNYMFVATGADISNPAEAIESFSTEEDWLDRYSKYVPGYKWVDQTTWGVSPGMLVQDLAVSSMVAPGDVFVMGEINGTGQSGETWFASEQCDVIFNTDRNPWGEEIGGGTAAEQWLDGNFFIFKILNDSILTNDKPANDPNDFELIEYFGQSGETWVVGGITTDQITTYIRKPEYYIGKTEPAESFGATEEESEWIQRNRAYYQGQGFGWPDDILQVTNNLGQHYFNEPTGYQTTVTSVYYKVSEGFSMEETIIGVYEGTTVEDFLSKIEKKYQEQVLVVKSGADGSELAVDELVSTNDTLVVTPAIGNAMTKYILDVTEEGLNSDAYLTSSLYTITTEVEPKSTGTEATGSGTITGFEYGTQLRTVVNNVDVPDGATFSILDDKGAPVPLKRMNFDTAYVDVTVNHLTYFEVVSEDNLYTMMYQLLPQASQSSAFVTSDVYNVQQSDLLIQFVPRGTTVDAFMSNILPSLGSTVKLIDKLGNERVAGNIAEDDKLIVTAPDGETQTVYYLAMLRTELVPAPNYLAYVLSDVYTVDQQDMFLVGSSLTGNTLVADFHNNIEAVFGATAIVMDKDGNEKTDGDLDDGDWLKVISADGKIEVMYALDLDLTSADKLAKGEILLYPNPTTGTVNINGLEKGTRLQVFNQVGAMVNDIKSSRSIERISLENQPAGMYLIVLTKDAQLVGQYKVIRK</sequence>
<dbReference type="EMBL" id="FQZE01000003">
    <property type="protein sequence ID" value="SHI51966.1"/>
    <property type="molecule type" value="Genomic_DNA"/>
</dbReference>
<keyword evidence="1" id="KW-0732">Signal</keyword>
<reference evidence="3 4" key="1">
    <citation type="submission" date="2016-11" db="EMBL/GenBank/DDBJ databases">
        <authorList>
            <person name="Jaros S."/>
            <person name="Januszkiewicz K."/>
            <person name="Wedrychowicz H."/>
        </authorList>
    </citation>
    <scope>NUCLEOTIDE SEQUENCE [LARGE SCALE GENOMIC DNA]</scope>
    <source>
        <strain evidence="3 4">DSM 27063</strain>
    </source>
</reference>
<evidence type="ECO:0000259" key="2">
    <source>
        <dbReference type="Pfam" id="PF18962"/>
    </source>
</evidence>
<dbReference type="NCBIfam" id="TIGR04183">
    <property type="entry name" value="Por_Secre_tail"/>
    <property type="match status" value="1"/>
</dbReference>
<dbReference type="Proteomes" id="UP000184050">
    <property type="component" value="Unassembled WGS sequence"/>
</dbReference>
<organism evidence="3 4">
    <name type="scientific">Tangfeifania diversioriginum</name>
    <dbReference type="NCBI Taxonomy" id="1168035"/>
    <lineage>
        <taxon>Bacteria</taxon>
        <taxon>Pseudomonadati</taxon>
        <taxon>Bacteroidota</taxon>
        <taxon>Bacteroidia</taxon>
        <taxon>Marinilabiliales</taxon>
        <taxon>Prolixibacteraceae</taxon>
        <taxon>Tangfeifania</taxon>
    </lineage>
</organism>
<evidence type="ECO:0000313" key="4">
    <source>
        <dbReference type="Proteomes" id="UP000184050"/>
    </source>
</evidence>
<feature type="signal peptide" evidence="1">
    <location>
        <begin position="1"/>
        <end position="18"/>
    </location>
</feature>
<keyword evidence="4" id="KW-1185">Reference proteome</keyword>
<dbReference type="InterPro" id="IPR026444">
    <property type="entry name" value="Secre_tail"/>
</dbReference>
<protein>
    <submittedName>
        <fullName evidence="3">Por secretion system C-terminal sorting domain-containing protein</fullName>
    </submittedName>
</protein>
<evidence type="ECO:0000313" key="3">
    <source>
        <dbReference type="EMBL" id="SHI51966.1"/>
    </source>
</evidence>
<evidence type="ECO:0000256" key="1">
    <source>
        <dbReference type="SAM" id="SignalP"/>
    </source>
</evidence>
<name>A0A1M6BTA4_9BACT</name>
<dbReference type="RefSeq" id="WP_073165079.1">
    <property type="nucleotide sequence ID" value="NZ_FQZE01000003.1"/>
</dbReference>
<dbReference type="OrthoDB" id="1074930at2"/>
<feature type="domain" description="Secretion system C-terminal sorting" evidence="2">
    <location>
        <begin position="1226"/>
        <end position="1289"/>
    </location>
</feature>
<gene>
    <name evidence="3" type="ORF">SAMN05444280_10324</name>
</gene>
<feature type="chain" id="PRO_5012680476" evidence="1">
    <location>
        <begin position="19"/>
        <end position="1297"/>
    </location>
</feature>
<accession>A0A1M6BTA4</accession>